<keyword evidence="3" id="KW-1185">Reference proteome</keyword>
<dbReference type="Proteomes" id="UP000596660">
    <property type="component" value="Unplaced"/>
</dbReference>
<dbReference type="AlphaFoldDB" id="A0A803MH60"/>
<name>A0A803MH60_CHEQI</name>
<feature type="domain" description="VAL1-3 N-terminal zinc finger" evidence="1">
    <location>
        <begin position="60"/>
        <end position="105"/>
    </location>
</feature>
<reference evidence="2" key="2">
    <citation type="submission" date="2021-03" db="UniProtKB">
        <authorList>
            <consortium name="EnsemblPlants"/>
        </authorList>
    </citation>
    <scope>IDENTIFICATION</scope>
</reference>
<evidence type="ECO:0000259" key="1">
    <source>
        <dbReference type="Pfam" id="PF25813"/>
    </source>
</evidence>
<organism evidence="2 3">
    <name type="scientific">Chenopodium quinoa</name>
    <name type="common">Quinoa</name>
    <dbReference type="NCBI Taxonomy" id="63459"/>
    <lineage>
        <taxon>Eukaryota</taxon>
        <taxon>Viridiplantae</taxon>
        <taxon>Streptophyta</taxon>
        <taxon>Embryophyta</taxon>
        <taxon>Tracheophyta</taxon>
        <taxon>Spermatophyta</taxon>
        <taxon>Magnoliopsida</taxon>
        <taxon>eudicotyledons</taxon>
        <taxon>Gunneridae</taxon>
        <taxon>Pentapetalae</taxon>
        <taxon>Caryophyllales</taxon>
        <taxon>Chenopodiaceae</taxon>
        <taxon>Chenopodioideae</taxon>
        <taxon>Atripliceae</taxon>
        <taxon>Chenopodium</taxon>
    </lineage>
</organism>
<accession>A0A803MH60</accession>
<evidence type="ECO:0000313" key="3">
    <source>
        <dbReference type="Proteomes" id="UP000596660"/>
    </source>
</evidence>
<dbReference type="EnsemblPlants" id="AUR62029312-RA">
    <property type="protein sequence ID" value="AUR62029312-RA:cds"/>
    <property type="gene ID" value="AUR62029312"/>
</dbReference>
<dbReference type="InterPro" id="IPR057743">
    <property type="entry name" value="Zfn_VAL1-3_N"/>
</dbReference>
<dbReference type="CDD" id="cd15489">
    <property type="entry name" value="PHD_SF"/>
    <property type="match status" value="1"/>
</dbReference>
<reference evidence="2" key="1">
    <citation type="journal article" date="2017" name="Nature">
        <title>The genome of Chenopodium quinoa.</title>
        <authorList>
            <person name="Jarvis D.E."/>
            <person name="Ho Y.S."/>
            <person name="Lightfoot D.J."/>
            <person name="Schmoeckel S.M."/>
            <person name="Li B."/>
            <person name="Borm T.J.A."/>
            <person name="Ohyanagi H."/>
            <person name="Mineta K."/>
            <person name="Michell C.T."/>
            <person name="Saber N."/>
            <person name="Kharbatia N.M."/>
            <person name="Rupper R.R."/>
            <person name="Sharp A.R."/>
            <person name="Dally N."/>
            <person name="Boughton B.A."/>
            <person name="Woo Y.H."/>
            <person name="Gao G."/>
            <person name="Schijlen E.G.W.M."/>
            <person name="Guo X."/>
            <person name="Momin A.A."/>
            <person name="Negrao S."/>
            <person name="Al-Babili S."/>
            <person name="Gehring C."/>
            <person name="Roessner U."/>
            <person name="Jung C."/>
            <person name="Murphy K."/>
            <person name="Arold S.T."/>
            <person name="Gojobori T."/>
            <person name="van der Linden C.G."/>
            <person name="van Loo E.N."/>
            <person name="Jellen E.N."/>
            <person name="Maughan P.J."/>
            <person name="Tester M."/>
        </authorList>
    </citation>
    <scope>NUCLEOTIDE SEQUENCE [LARGE SCALE GENOMIC DNA]</scope>
    <source>
        <strain evidence="2">cv. PI 614886</strain>
    </source>
</reference>
<protein>
    <recommendedName>
        <fullName evidence="1">VAL1-3 N-terminal zinc finger domain-containing protein</fullName>
    </recommendedName>
</protein>
<sequence>KGFAGAFCLGLSKFTGEIVIGFQQHASIAGSFLLVPLSTVLLKKLDVHFAYSDGSFCQKHHRHEDGWRQCDVCERRVHCGCIMSLHLFETNDTRGVTCKKCLDKMSPVVSIRGTSSSTLDESCSSKSVTGLYLLAAIGSAIEYSVADPTISAEPTTARVVSANPTIRDAPADPTIGDAPAVSEDDHNPATIIGDAPADLATGDAATDNSIIADATFADPATRDVPAKLAIIGDVVNPSIPATIRDALAVPANTKDTPDPVIIGDAPFAPTITRDAPRDAIIGDAPTTIIQYALALPDPTITEDALVDPTITGDGLANPTVIEDALAAPAIIRDAPADPVIIKDTLVSPTATGNVLADPSMDDASADPIVGDAIRDVSVDPSTIKDTFVSFAIIGDAPAHPAVSDASGNASSRDPSIIGDASADPSIIGYASAKPTIISDVDPVIVGDASIDPTNVRDADPVIIRNAITDFSTRDDSTFPVAEDVSVELVAGGVFGDLATGADPTIRDAFNSIEDGFASNPIDLATEYASVYPPIIGDAYFDPITEDAYYPTIEDTLADSFTVINYAFSSVDPTIGDNSDVTDSTIGAVFGPAATSAVATGDDPVASASDIGDGFDSSTFRCANPVIGNACADHSVSAVSAEGPEAPEPGTD</sequence>
<evidence type="ECO:0000313" key="2">
    <source>
        <dbReference type="EnsemblPlants" id="AUR62029312-RA:cds"/>
    </source>
</evidence>
<dbReference type="PANTHER" id="PTHR46245:SF18">
    <property type="entry name" value="TREACLE PROTEIN-LIKE ISOFORM X1"/>
    <property type="match status" value="1"/>
</dbReference>
<dbReference type="Pfam" id="PF25813">
    <property type="entry name" value="zf_VAL1_N"/>
    <property type="match status" value="1"/>
</dbReference>
<dbReference type="Gramene" id="AUR62029312-RA">
    <property type="protein sequence ID" value="AUR62029312-RA:cds"/>
    <property type="gene ID" value="AUR62029312"/>
</dbReference>
<dbReference type="PANTHER" id="PTHR46245">
    <property type="entry name" value="B3 DOMAIN-CONTAINING PROTEIN OS07G0563300"/>
    <property type="match status" value="1"/>
</dbReference>
<proteinExistence type="predicted"/>